<dbReference type="InterPro" id="IPR050797">
    <property type="entry name" value="Carb_Metab_Trans_Reg"/>
</dbReference>
<dbReference type="Pfam" id="PF04082">
    <property type="entry name" value="Fungal_trans"/>
    <property type="match status" value="1"/>
</dbReference>
<sequence>MQNGDHNRTDSAHSFSQPGTCSNQSFSLFVHTHQPPIIVGLILPTQLVQNQIHELAKTLPPPRKQNTACDACRSRKVKCNRLPGQDKCQHCLSKNYPCTSVLLVFMHYVQQATSEKKRSAATRRPRGISTSSRLFDGHRLSPSNLNRLRNSHSPVSENGTPPWSKSSFSSAPWNGRSSGSPSVSLQSTTPSLLFNLFAPPEPGPSESMFAFGALKSRSSAYSAWGEVAIKLEDEAYRAEFALDLVEVYFQIVHTRLPLLNPLQFRARLNLQAGGTRPIISNKQEEPLHPALIATVLAWGAKFSEHPLLVADRQRNGGQSSVAKALIERTRELAESLKVHRIPHVQHVVIALLIEPLQCQNPAAENGFHGFWLNCGIRNLLGLQINHKSVMADIKDPETRGTMIFAWWMACLADAFSAFYYRRKPMLDDDDYDIDFYTADPGLQEAIDPGKPSPREQLEFLGYYSAAHALARISRQIARLLWRPTTDLEGIPVEAAVQYSAELSKWRDAHLSKVGVPPNLAANWDFVSAVSACASDAQYHVMWIALFNAMDEYGVRDDSIVPSGMNQVETVKRKVFDEALNASLRVSALAGVLTSNGYLKLDPAVMHVSIIQAGFLLARLARPEVQNCIEGLEQYSYAYEETKETSQQIRREYEQALIKPHLFHEMSSAIPRPAAHSDSMSVDSITNGHGNGVHHAHQESMVNVSLPFVVV</sequence>
<dbReference type="EMBL" id="KN839846">
    <property type="protein sequence ID" value="KIJ64481.1"/>
    <property type="molecule type" value="Genomic_DNA"/>
</dbReference>
<proteinExistence type="predicted"/>
<dbReference type="OrthoDB" id="2534600at2759"/>
<feature type="domain" description="Zn(2)-C6 fungal-type" evidence="4">
    <location>
        <begin position="68"/>
        <end position="100"/>
    </location>
</feature>
<evidence type="ECO:0000313" key="6">
    <source>
        <dbReference type="Proteomes" id="UP000053820"/>
    </source>
</evidence>
<dbReference type="GO" id="GO:0005634">
    <property type="term" value="C:nucleus"/>
    <property type="evidence" value="ECO:0007669"/>
    <property type="project" value="TreeGrafter"/>
</dbReference>
<dbReference type="SMART" id="SM00066">
    <property type="entry name" value="GAL4"/>
    <property type="match status" value="1"/>
</dbReference>
<dbReference type="InterPro" id="IPR007219">
    <property type="entry name" value="XnlR_reg_dom"/>
</dbReference>
<reference evidence="5 6" key="1">
    <citation type="submission" date="2014-04" db="EMBL/GenBank/DDBJ databases">
        <title>Evolutionary Origins and Diversification of the Mycorrhizal Mutualists.</title>
        <authorList>
            <consortium name="DOE Joint Genome Institute"/>
            <consortium name="Mycorrhizal Genomics Consortium"/>
            <person name="Kohler A."/>
            <person name="Kuo A."/>
            <person name="Nagy L.G."/>
            <person name="Floudas D."/>
            <person name="Copeland A."/>
            <person name="Barry K.W."/>
            <person name="Cichocki N."/>
            <person name="Veneault-Fourrey C."/>
            <person name="LaButti K."/>
            <person name="Lindquist E.A."/>
            <person name="Lipzen A."/>
            <person name="Lundell T."/>
            <person name="Morin E."/>
            <person name="Murat C."/>
            <person name="Riley R."/>
            <person name="Ohm R."/>
            <person name="Sun H."/>
            <person name="Tunlid A."/>
            <person name="Henrissat B."/>
            <person name="Grigoriev I.V."/>
            <person name="Hibbett D.S."/>
            <person name="Martin F."/>
        </authorList>
    </citation>
    <scope>NUCLEOTIDE SEQUENCE [LARGE SCALE GENOMIC DNA]</scope>
    <source>
        <strain evidence="5 6">MD-312</strain>
    </source>
</reference>
<evidence type="ECO:0000256" key="3">
    <source>
        <dbReference type="SAM" id="MobiDB-lite"/>
    </source>
</evidence>
<evidence type="ECO:0000259" key="4">
    <source>
        <dbReference type="PROSITE" id="PS50048"/>
    </source>
</evidence>
<gene>
    <name evidence="5" type="ORF">HYDPIDRAFT_132385</name>
</gene>
<name>A0A0C9WF47_9AGAM</name>
<feature type="region of interest" description="Disordered" evidence="3">
    <location>
        <begin position="114"/>
        <end position="184"/>
    </location>
</feature>
<dbReference type="Pfam" id="PF00172">
    <property type="entry name" value="Zn_clus"/>
    <property type="match status" value="1"/>
</dbReference>
<dbReference type="HOGENOM" id="CLU_012597_0_0_1"/>
<dbReference type="GO" id="GO:0006351">
    <property type="term" value="P:DNA-templated transcription"/>
    <property type="evidence" value="ECO:0007669"/>
    <property type="project" value="InterPro"/>
</dbReference>
<dbReference type="GO" id="GO:0003677">
    <property type="term" value="F:DNA binding"/>
    <property type="evidence" value="ECO:0007669"/>
    <property type="project" value="InterPro"/>
</dbReference>
<dbReference type="Gene3D" id="4.10.240.10">
    <property type="entry name" value="Zn(2)-C6 fungal-type DNA-binding domain"/>
    <property type="match status" value="1"/>
</dbReference>
<dbReference type="InterPro" id="IPR001138">
    <property type="entry name" value="Zn2Cys6_DnaBD"/>
</dbReference>
<dbReference type="GO" id="GO:0008270">
    <property type="term" value="F:zinc ion binding"/>
    <property type="evidence" value="ECO:0007669"/>
    <property type="project" value="InterPro"/>
</dbReference>
<dbReference type="CDD" id="cd12148">
    <property type="entry name" value="fungal_TF_MHR"/>
    <property type="match status" value="1"/>
</dbReference>
<evidence type="ECO:0000256" key="2">
    <source>
        <dbReference type="ARBA" id="ARBA00023242"/>
    </source>
</evidence>
<dbReference type="CDD" id="cd00067">
    <property type="entry name" value="GAL4"/>
    <property type="match status" value="1"/>
</dbReference>
<keyword evidence="1" id="KW-0479">Metal-binding</keyword>
<protein>
    <recommendedName>
        <fullName evidence="4">Zn(2)-C6 fungal-type domain-containing protein</fullName>
    </recommendedName>
</protein>
<dbReference type="GO" id="GO:0001080">
    <property type="term" value="P:nitrogen catabolite activation of transcription from RNA polymerase II promoter"/>
    <property type="evidence" value="ECO:0007669"/>
    <property type="project" value="TreeGrafter"/>
</dbReference>
<dbReference type="PROSITE" id="PS50048">
    <property type="entry name" value="ZN2_CY6_FUNGAL_2"/>
    <property type="match status" value="1"/>
</dbReference>
<organism evidence="5 6">
    <name type="scientific">Hydnomerulius pinastri MD-312</name>
    <dbReference type="NCBI Taxonomy" id="994086"/>
    <lineage>
        <taxon>Eukaryota</taxon>
        <taxon>Fungi</taxon>
        <taxon>Dikarya</taxon>
        <taxon>Basidiomycota</taxon>
        <taxon>Agaricomycotina</taxon>
        <taxon>Agaricomycetes</taxon>
        <taxon>Agaricomycetidae</taxon>
        <taxon>Boletales</taxon>
        <taxon>Boletales incertae sedis</taxon>
        <taxon>Leucogyrophana</taxon>
    </lineage>
</organism>
<feature type="compositionally biased region" description="Polar residues" evidence="3">
    <location>
        <begin position="141"/>
        <end position="184"/>
    </location>
</feature>
<dbReference type="GO" id="GO:0000981">
    <property type="term" value="F:DNA-binding transcription factor activity, RNA polymerase II-specific"/>
    <property type="evidence" value="ECO:0007669"/>
    <property type="project" value="InterPro"/>
</dbReference>
<keyword evidence="6" id="KW-1185">Reference proteome</keyword>
<accession>A0A0C9WF47</accession>
<evidence type="ECO:0000256" key="1">
    <source>
        <dbReference type="ARBA" id="ARBA00022723"/>
    </source>
</evidence>
<dbReference type="PANTHER" id="PTHR31668:SF4">
    <property type="entry name" value="TRANSCRIPTIONAL ACTIVATOR PROTEIN DAL81"/>
    <property type="match status" value="1"/>
</dbReference>
<dbReference type="Proteomes" id="UP000053820">
    <property type="component" value="Unassembled WGS sequence"/>
</dbReference>
<dbReference type="SUPFAM" id="SSF57701">
    <property type="entry name" value="Zn2/Cys6 DNA-binding domain"/>
    <property type="match status" value="1"/>
</dbReference>
<evidence type="ECO:0000313" key="5">
    <source>
        <dbReference type="EMBL" id="KIJ64481.1"/>
    </source>
</evidence>
<dbReference type="AlphaFoldDB" id="A0A0C9WF47"/>
<dbReference type="PANTHER" id="PTHR31668">
    <property type="entry name" value="GLUCOSE TRANSPORT TRANSCRIPTION REGULATOR RGT1-RELATED-RELATED"/>
    <property type="match status" value="1"/>
</dbReference>
<dbReference type="PROSITE" id="PS00463">
    <property type="entry name" value="ZN2_CY6_FUNGAL_1"/>
    <property type="match status" value="1"/>
</dbReference>
<keyword evidence="2" id="KW-0539">Nucleus</keyword>
<dbReference type="InterPro" id="IPR036864">
    <property type="entry name" value="Zn2-C6_fun-type_DNA-bd_sf"/>
</dbReference>